<feature type="compositionally biased region" description="Low complexity" evidence="1">
    <location>
        <begin position="13"/>
        <end position="27"/>
    </location>
</feature>
<protein>
    <recommendedName>
        <fullName evidence="5">DUF2306 domain-containing protein</fullName>
    </recommendedName>
</protein>
<comment type="caution">
    <text evidence="3">The sequence shown here is derived from an EMBL/GenBank/DDBJ whole genome shotgun (WGS) entry which is preliminary data.</text>
</comment>
<reference evidence="3 4" key="1">
    <citation type="submission" date="2020-07" db="EMBL/GenBank/DDBJ databases">
        <title>Sequencing the genomes of 1000 actinobacteria strains.</title>
        <authorList>
            <person name="Klenk H.-P."/>
        </authorList>
    </citation>
    <scope>NUCLEOTIDE SEQUENCE [LARGE SCALE GENOMIC DNA]</scope>
    <source>
        <strain evidence="3 4">DSM 45927</strain>
    </source>
</reference>
<evidence type="ECO:0008006" key="5">
    <source>
        <dbReference type="Google" id="ProtNLM"/>
    </source>
</evidence>
<dbReference type="Pfam" id="PF10067">
    <property type="entry name" value="DUF2306"/>
    <property type="match status" value="1"/>
</dbReference>
<keyword evidence="2" id="KW-0812">Transmembrane</keyword>
<keyword evidence="2" id="KW-0472">Membrane</keyword>
<dbReference type="EMBL" id="JACCFO010000001">
    <property type="protein sequence ID" value="NYI93936.1"/>
    <property type="molecule type" value="Genomic_DNA"/>
</dbReference>
<feature type="transmembrane region" description="Helical" evidence="2">
    <location>
        <begin position="119"/>
        <end position="140"/>
    </location>
</feature>
<dbReference type="InterPro" id="IPR018750">
    <property type="entry name" value="DUF2306_membrane"/>
</dbReference>
<feature type="transmembrane region" description="Helical" evidence="2">
    <location>
        <begin position="181"/>
        <end position="205"/>
    </location>
</feature>
<feature type="compositionally biased region" description="Pro residues" evidence="1">
    <location>
        <begin position="1"/>
        <end position="10"/>
    </location>
</feature>
<sequence>MTATPAPPGPRSAADGGTPAAPAGAARPPRPGRAPTPWWRRPWIVPLALVTVLFLAYSLPPYLTFDPATSRMELREDNPLHYPLIIGHILFGTVALATCCLQVWPWLRRRHPAVHRWSGRLYVFAGVLPGAPLALAAAVLGQQGLAQQAGNAMSALLWFCFAVAGWRAARRRDFADHREWMVRGFALTFSIVANRPWLMLCVVLAEPQLETMYGGNEQAMIQAAAAASVWLSWVVNLLAAEWWLRRRRRPARPRRVARV</sequence>
<evidence type="ECO:0000313" key="4">
    <source>
        <dbReference type="Proteomes" id="UP000575985"/>
    </source>
</evidence>
<feature type="region of interest" description="Disordered" evidence="1">
    <location>
        <begin position="1"/>
        <end position="33"/>
    </location>
</feature>
<accession>A0A853BHC4</accession>
<dbReference type="RefSeq" id="WP_179765690.1">
    <property type="nucleotide sequence ID" value="NZ_JACCFO010000001.1"/>
</dbReference>
<feature type="transmembrane region" description="Helical" evidence="2">
    <location>
        <begin position="43"/>
        <end position="65"/>
    </location>
</feature>
<dbReference type="Proteomes" id="UP000575985">
    <property type="component" value="Unassembled WGS sequence"/>
</dbReference>
<evidence type="ECO:0000256" key="2">
    <source>
        <dbReference type="SAM" id="Phobius"/>
    </source>
</evidence>
<evidence type="ECO:0000313" key="3">
    <source>
        <dbReference type="EMBL" id="NYI93936.1"/>
    </source>
</evidence>
<proteinExistence type="predicted"/>
<name>A0A853BHC4_9ACTN</name>
<evidence type="ECO:0000256" key="1">
    <source>
        <dbReference type="SAM" id="MobiDB-lite"/>
    </source>
</evidence>
<feature type="transmembrane region" description="Helical" evidence="2">
    <location>
        <begin position="85"/>
        <end position="107"/>
    </location>
</feature>
<feature type="transmembrane region" description="Helical" evidence="2">
    <location>
        <begin position="225"/>
        <end position="244"/>
    </location>
</feature>
<keyword evidence="2" id="KW-1133">Transmembrane helix</keyword>
<organism evidence="3 4">
    <name type="scientific">Streptomonospora nanhaiensis</name>
    <dbReference type="NCBI Taxonomy" id="1323731"/>
    <lineage>
        <taxon>Bacteria</taxon>
        <taxon>Bacillati</taxon>
        <taxon>Actinomycetota</taxon>
        <taxon>Actinomycetes</taxon>
        <taxon>Streptosporangiales</taxon>
        <taxon>Nocardiopsidaceae</taxon>
        <taxon>Streptomonospora</taxon>
    </lineage>
</organism>
<dbReference type="AlphaFoldDB" id="A0A853BHC4"/>
<feature type="transmembrane region" description="Helical" evidence="2">
    <location>
        <begin position="152"/>
        <end position="169"/>
    </location>
</feature>
<keyword evidence="4" id="KW-1185">Reference proteome</keyword>
<gene>
    <name evidence="3" type="ORF">HNR12_000213</name>
</gene>